<evidence type="ECO:0000313" key="1">
    <source>
        <dbReference type="EMBL" id="NYF88576.1"/>
    </source>
</evidence>
<comment type="caution">
    <text evidence="1">The sequence shown here is derived from an EMBL/GenBank/DDBJ whole genome shotgun (WGS) entry which is preliminary data.</text>
</comment>
<dbReference type="EMBL" id="JACCCU010000001">
    <property type="protein sequence ID" value="NYF88576.1"/>
    <property type="molecule type" value="Genomic_DNA"/>
</dbReference>
<reference evidence="1 2" key="1">
    <citation type="submission" date="2020-07" db="EMBL/GenBank/DDBJ databases">
        <title>Genomic Encyclopedia of Type Strains, Phase IV (KMG-V): Genome sequencing to study the core and pangenomes of soil and plant-associated prokaryotes.</title>
        <authorList>
            <person name="Whitman W."/>
        </authorList>
    </citation>
    <scope>NUCLEOTIDE SEQUENCE [LARGE SCALE GENOMIC DNA]</scope>
    <source>
        <strain evidence="1 2">M8UP22</strain>
    </source>
</reference>
<dbReference type="Proteomes" id="UP000564385">
    <property type="component" value="Unassembled WGS sequence"/>
</dbReference>
<accession>A0A852VGJ9</accession>
<name>A0A852VGJ9_9BACT</name>
<protein>
    <recommendedName>
        <fullName evidence="3">Zf-HC2 domain-containing protein</fullName>
    </recommendedName>
</protein>
<sequence>MTATLHEELAALCSRFFSGELSDEEWALLQIHLAYCDPCHQDFIKRNHIKAAEETSQGWSIQSWD</sequence>
<proteinExistence type="predicted"/>
<organism evidence="1 2">
    <name type="scientific">Tunturiibacter lichenicola</name>
    <dbReference type="NCBI Taxonomy" id="2051959"/>
    <lineage>
        <taxon>Bacteria</taxon>
        <taxon>Pseudomonadati</taxon>
        <taxon>Acidobacteriota</taxon>
        <taxon>Terriglobia</taxon>
        <taxon>Terriglobales</taxon>
        <taxon>Acidobacteriaceae</taxon>
        <taxon>Tunturiibacter</taxon>
    </lineage>
</organism>
<evidence type="ECO:0000313" key="2">
    <source>
        <dbReference type="Proteomes" id="UP000564385"/>
    </source>
</evidence>
<evidence type="ECO:0008006" key="3">
    <source>
        <dbReference type="Google" id="ProtNLM"/>
    </source>
</evidence>
<dbReference type="AlphaFoldDB" id="A0A852VGJ9"/>
<gene>
    <name evidence="1" type="ORF">HDF08_000643</name>
</gene>